<dbReference type="PANTHER" id="PTHR13767:SF2">
    <property type="entry name" value="PSEUDOURIDYLATE SYNTHASE TRUB1"/>
    <property type="match status" value="1"/>
</dbReference>
<evidence type="ECO:0000256" key="3">
    <source>
        <dbReference type="ARBA" id="ARBA00022694"/>
    </source>
</evidence>
<comment type="similarity">
    <text evidence="1">Belongs to the pseudouridine synthase TruB family.</text>
</comment>
<evidence type="ECO:0000259" key="6">
    <source>
        <dbReference type="Pfam" id="PF01509"/>
    </source>
</evidence>
<name>A0A835YES2_9CHLO</name>
<dbReference type="GO" id="GO:0160148">
    <property type="term" value="F:tRNA pseudouridine(55) synthase activity"/>
    <property type="evidence" value="ECO:0007669"/>
    <property type="project" value="UniProtKB-EC"/>
</dbReference>
<dbReference type="Proteomes" id="UP000612055">
    <property type="component" value="Unassembled WGS sequence"/>
</dbReference>
<dbReference type="OrthoDB" id="9995526at2759"/>
<dbReference type="InterPro" id="IPR020103">
    <property type="entry name" value="PsdUridine_synth_cat_dom_sf"/>
</dbReference>
<dbReference type="GO" id="GO:0006400">
    <property type="term" value="P:tRNA modification"/>
    <property type="evidence" value="ECO:0007669"/>
    <property type="project" value="TreeGrafter"/>
</dbReference>
<dbReference type="InterPro" id="IPR032819">
    <property type="entry name" value="TruB_C"/>
</dbReference>
<evidence type="ECO:0000313" key="8">
    <source>
        <dbReference type="EMBL" id="KAG2499566.1"/>
    </source>
</evidence>
<feature type="region of interest" description="Disordered" evidence="5">
    <location>
        <begin position="353"/>
        <end position="378"/>
    </location>
</feature>
<organism evidence="8 9">
    <name type="scientific">Edaphochlamys debaryana</name>
    <dbReference type="NCBI Taxonomy" id="47281"/>
    <lineage>
        <taxon>Eukaryota</taxon>
        <taxon>Viridiplantae</taxon>
        <taxon>Chlorophyta</taxon>
        <taxon>core chlorophytes</taxon>
        <taxon>Chlorophyceae</taxon>
        <taxon>CS clade</taxon>
        <taxon>Chlamydomonadales</taxon>
        <taxon>Chlamydomonadales incertae sedis</taxon>
        <taxon>Edaphochlamys</taxon>
    </lineage>
</organism>
<dbReference type="AlphaFoldDB" id="A0A835YES2"/>
<feature type="region of interest" description="Disordered" evidence="5">
    <location>
        <begin position="68"/>
        <end position="96"/>
    </location>
</feature>
<dbReference type="SUPFAM" id="SSF55120">
    <property type="entry name" value="Pseudouridine synthase"/>
    <property type="match status" value="1"/>
</dbReference>
<dbReference type="EC" id="5.4.99.25" evidence="2"/>
<dbReference type="Pfam" id="PF16198">
    <property type="entry name" value="TruB_C_2"/>
    <property type="match status" value="1"/>
</dbReference>
<protein>
    <recommendedName>
        <fullName evidence="2">tRNA pseudouridine(55) synthase</fullName>
        <ecNumber evidence="2">5.4.99.25</ecNumber>
    </recommendedName>
</protein>
<dbReference type="PANTHER" id="PTHR13767">
    <property type="entry name" value="TRNA-PSEUDOURIDINE SYNTHASE"/>
    <property type="match status" value="1"/>
</dbReference>
<evidence type="ECO:0000259" key="7">
    <source>
        <dbReference type="Pfam" id="PF16198"/>
    </source>
</evidence>
<dbReference type="EMBL" id="JAEHOE010000006">
    <property type="protein sequence ID" value="KAG2499566.1"/>
    <property type="molecule type" value="Genomic_DNA"/>
</dbReference>
<accession>A0A835YES2</accession>
<dbReference type="Gene3D" id="3.30.2350.10">
    <property type="entry name" value="Pseudouridine synthase"/>
    <property type="match status" value="1"/>
</dbReference>
<dbReference type="InterPro" id="IPR014780">
    <property type="entry name" value="tRNA_psdUridine_synth_TruB"/>
</dbReference>
<keyword evidence="4" id="KW-0413">Isomerase</keyword>
<evidence type="ECO:0000256" key="5">
    <source>
        <dbReference type="SAM" id="MobiDB-lite"/>
    </source>
</evidence>
<evidence type="ECO:0000256" key="1">
    <source>
        <dbReference type="ARBA" id="ARBA00008999"/>
    </source>
</evidence>
<feature type="domain" description="tRNA pseudouridylate synthase B C-terminal" evidence="7">
    <location>
        <begin position="286"/>
        <end position="334"/>
    </location>
</feature>
<evidence type="ECO:0000313" key="9">
    <source>
        <dbReference type="Proteomes" id="UP000612055"/>
    </source>
</evidence>
<dbReference type="NCBIfam" id="TIGR00431">
    <property type="entry name" value="TruB"/>
    <property type="match status" value="1"/>
</dbReference>
<sequence length="378" mass="40419">MALLLRRTCIPRTTQLASRRVVCLRAAASAVVPTPAEPTDVTTLLSAEPVPAAEDPDRLDRTAEATTSIDGAEELPKKQHVWPHHPKAKRVAPTPLRPGPITEAELKVLENGVLLVDKPLSWTSFDVCNKIRWMLKFLGIKKVGHAGTLDPNATGLLIVCTGRGTKFCDDFMAEDKVYSGTLRLGEGTASYDAESEVSERQPWEHITDADLEAACARFTGELMQVPPMFSAIKVGGQKMYQVAREGGHVELPPRAVRIDSLRLWRDAANPQEVHFHVACSKGTYIRSLAHDLGRALGSAAHLVALRREASGEHAVGAAWALPDLVAALTAAKEAHAARAAERAEAERAAKAAAAEAGVEAGTGAGEMELPAEAQVQAA</sequence>
<dbReference type="InterPro" id="IPR002501">
    <property type="entry name" value="PsdUridine_synth_N"/>
</dbReference>
<dbReference type="GO" id="GO:0003723">
    <property type="term" value="F:RNA binding"/>
    <property type="evidence" value="ECO:0007669"/>
    <property type="project" value="InterPro"/>
</dbReference>
<gene>
    <name evidence="8" type="ORF">HYH03_002511</name>
</gene>
<comment type="caution">
    <text evidence="8">The sequence shown here is derived from an EMBL/GenBank/DDBJ whole genome shotgun (WGS) entry which is preliminary data.</text>
</comment>
<keyword evidence="3" id="KW-0819">tRNA processing</keyword>
<feature type="compositionally biased region" description="Basic residues" evidence="5">
    <location>
        <begin position="78"/>
        <end position="90"/>
    </location>
</feature>
<evidence type="ECO:0000256" key="2">
    <source>
        <dbReference type="ARBA" id="ARBA00012787"/>
    </source>
</evidence>
<dbReference type="GO" id="GO:1990481">
    <property type="term" value="P:mRNA pseudouridine synthesis"/>
    <property type="evidence" value="ECO:0007669"/>
    <property type="project" value="TreeGrafter"/>
</dbReference>
<evidence type="ECO:0000256" key="4">
    <source>
        <dbReference type="ARBA" id="ARBA00023235"/>
    </source>
</evidence>
<proteinExistence type="inferred from homology"/>
<reference evidence="8" key="1">
    <citation type="journal article" date="2020" name="bioRxiv">
        <title>Comparative genomics of Chlamydomonas.</title>
        <authorList>
            <person name="Craig R.J."/>
            <person name="Hasan A.R."/>
            <person name="Ness R.W."/>
            <person name="Keightley P.D."/>
        </authorList>
    </citation>
    <scope>NUCLEOTIDE SEQUENCE</scope>
    <source>
        <strain evidence="8">CCAP 11/70</strain>
    </source>
</reference>
<dbReference type="Pfam" id="PF01509">
    <property type="entry name" value="TruB_N"/>
    <property type="match status" value="1"/>
</dbReference>
<dbReference type="HAMAP" id="MF_01080">
    <property type="entry name" value="TruB_bact"/>
    <property type="match status" value="1"/>
</dbReference>
<dbReference type="CDD" id="cd02573">
    <property type="entry name" value="PseudoU_synth_EcTruB"/>
    <property type="match status" value="1"/>
</dbReference>
<keyword evidence="9" id="KW-1185">Reference proteome</keyword>
<dbReference type="GO" id="GO:0005634">
    <property type="term" value="C:nucleus"/>
    <property type="evidence" value="ECO:0007669"/>
    <property type="project" value="TreeGrafter"/>
</dbReference>
<feature type="domain" description="Pseudouridine synthase II N-terminal" evidence="6">
    <location>
        <begin position="137"/>
        <end position="285"/>
    </location>
</feature>